<feature type="binding site" evidence="2">
    <location>
        <position position="82"/>
    </location>
    <ligand>
        <name>Mg(2+)</name>
        <dbReference type="ChEBI" id="CHEBI:18420"/>
        <label>2</label>
    </ligand>
</feature>
<reference evidence="4 5" key="1">
    <citation type="journal article" date="2017" name="BMC Genomics">
        <title>Genomic analysis of methanogenic archaea reveals a shift towards energy conservation.</title>
        <authorList>
            <person name="Gilmore S.P."/>
            <person name="Henske J.K."/>
            <person name="Sexton J.A."/>
            <person name="Solomon K.V."/>
            <person name="Seppala S."/>
            <person name="Yoo J.I."/>
            <person name="Huyett L.M."/>
            <person name="Pressman A."/>
            <person name="Cogan J.Z."/>
            <person name="Kivenson V."/>
            <person name="Peng X."/>
            <person name="Tan Y."/>
            <person name="Valentine D.L."/>
            <person name="O'Malley M.A."/>
        </authorList>
    </citation>
    <scope>NUCLEOTIDE SEQUENCE [LARGE SCALE GENOMIC DNA]</scope>
    <source>
        <strain evidence="4 5">M.o.H.</strain>
    </source>
</reference>
<dbReference type="InterPro" id="IPR043130">
    <property type="entry name" value="CDP-OH_PTrfase_TM_dom"/>
</dbReference>
<dbReference type="InterPro" id="IPR044270">
    <property type="entry name" value="AIP_synthase"/>
</dbReference>
<feature type="binding site" evidence="2">
    <location>
        <position position="82"/>
    </location>
    <ligand>
        <name>Mg(2+)</name>
        <dbReference type="ChEBI" id="CHEBI:18420"/>
        <label>1</label>
    </ligand>
</feature>
<keyword evidence="2" id="KW-0443">Lipid metabolism</keyword>
<feature type="transmembrane region" description="Helical" evidence="2">
    <location>
        <begin position="88"/>
        <end position="112"/>
    </location>
</feature>
<evidence type="ECO:0000256" key="2">
    <source>
        <dbReference type="HAMAP-Rule" id="MF_02242"/>
    </source>
</evidence>
<dbReference type="Pfam" id="PF01066">
    <property type="entry name" value="CDP-OH_P_transf"/>
    <property type="match status" value="1"/>
</dbReference>
<feature type="binding site" evidence="2">
    <location>
        <position position="61"/>
    </location>
    <ligand>
        <name>Mg(2+)</name>
        <dbReference type="ChEBI" id="CHEBI:18420"/>
        <label>1</label>
    </ligand>
</feature>
<comment type="subcellular location">
    <subcellularLocation>
        <location evidence="2">Cell membrane</location>
        <topology evidence="2">Multi-pass membrane protein</topology>
    </subcellularLocation>
</comment>
<feature type="transmembrane region" description="Helical" evidence="2">
    <location>
        <begin position="160"/>
        <end position="182"/>
    </location>
</feature>
<evidence type="ECO:0000256" key="3">
    <source>
        <dbReference type="RuleBase" id="RU003750"/>
    </source>
</evidence>
<dbReference type="EC" id="2.7.8.39" evidence="2"/>
<feature type="binding site" evidence="2">
    <location>
        <position position="61"/>
    </location>
    <ligand>
        <name>Mg(2+)</name>
        <dbReference type="ChEBI" id="CHEBI:18420"/>
        <label>2</label>
    </ligand>
</feature>
<dbReference type="EMBL" id="LMVM01000038">
    <property type="protein sequence ID" value="PAV03488.1"/>
    <property type="molecule type" value="Genomic_DNA"/>
</dbReference>
<comment type="catalytic activity">
    <reaction evidence="2">
        <text>CDP-2,3-bis-O-(phytanyl)-sn-glycerol + 1D-myo-inositol 3-phosphate = saturated 1-archaetidyl-1D-myo-inositol 3-phosphate + CMP + H(+)</text>
        <dbReference type="Rhea" id="RHEA:36823"/>
        <dbReference type="ChEBI" id="CHEBI:15378"/>
        <dbReference type="ChEBI" id="CHEBI:58401"/>
        <dbReference type="ChEBI" id="CHEBI:60377"/>
        <dbReference type="ChEBI" id="CHEBI:74004"/>
        <dbReference type="ChEBI" id="CHEBI:74006"/>
        <dbReference type="EC" id="2.7.8.39"/>
    </reaction>
</comment>
<dbReference type="AlphaFoldDB" id="A0A2A2H266"/>
<keyword evidence="2" id="KW-0479">Metal-binding</keyword>
<feature type="binding site" evidence="2">
    <location>
        <position position="86"/>
    </location>
    <ligand>
        <name>Mg(2+)</name>
        <dbReference type="ChEBI" id="CHEBI:18420"/>
        <label>2</label>
    </ligand>
</feature>
<accession>A0A2A2H266</accession>
<gene>
    <name evidence="4" type="ORF">ASJ80_00605</name>
</gene>
<keyword evidence="2" id="KW-1208">Phospholipid metabolism</keyword>
<dbReference type="PROSITE" id="PS00379">
    <property type="entry name" value="CDP_ALCOHOL_P_TRANSF"/>
    <property type="match status" value="1"/>
</dbReference>
<keyword evidence="2" id="KW-1133">Transmembrane helix</keyword>
<dbReference type="HAMAP" id="MF_02242">
    <property type="entry name" value="AIP_synthase"/>
    <property type="match status" value="1"/>
</dbReference>
<comment type="cofactor">
    <cofactor evidence="2">
        <name>Mn(2+)</name>
        <dbReference type="ChEBI" id="CHEBI:29035"/>
    </cofactor>
    <cofactor evidence="2">
        <name>Mg(2+)</name>
        <dbReference type="ChEBI" id="CHEBI:18420"/>
    </cofactor>
    <text evidence="2">Binds 2 Mg(2+) or Mn(2+) ions per subunit.</text>
</comment>
<name>A0A2A2H266_METBR</name>
<comment type="pathway">
    <text evidence="2">Lipid metabolism; phospholipid metabolism.</text>
</comment>
<dbReference type="RefSeq" id="WP_069582913.1">
    <property type="nucleotide sequence ID" value="NZ_LMVM01000038.1"/>
</dbReference>
<dbReference type="InterPro" id="IPR000462">
    <property type="entry name" value="CDP-OH_P_trans"/>
</dbReference>
<comment type="similarity">
    <text evidence="2 3">Belongs to the CDP-alcohol phosphatidyltransferase class-I family.</text>
</comment>
<keyword evidence="2" id="KW-0472">Membrane</keyword>
<feature type="binding site" evidence="2">
    <location>
        <position position="64"/>
    </location>
    <ligand>
        <name>Mg(2+)</name>
        <dbReference type="ChEBI" id="CHEBI:18420"/>
        <label>1</label>
    </ligand>
</feature>
<keyword evidence="2" id="KW-0812">Transmembrane</keyword>
<dbReference type="NCBIfam" id="NF040950">
    <property type="entry name" value="archin_ph_syn"/>
    <property type="match status" value="1"/>
</dbReference>
<evidence type="ECO:0000256" key="1">
    <source>
        <dbReference type="ARBA" id="ARBA00022679"/>
    </source>
</evidence>
<proteinExistence type="inferred from homology"/>
<sequence length="192" mass="20953">MLNRLRPQLKLFIDPIAKRIKINPNILTIIGLLISLLSAYMFARGDLLWGGIFILVSGLADVIDGAVARNHSAETPFGGILDSTVDRFADAFILIGIIYGGSVNWLIGILALHASLSVSYVRARIEVEGISGSVGIAERAERLVILVAGAFLSVIIGSNYFMALAVILIMVLGYFTVLQRVYHAWKQLKKDK</sequence>
<dbReference type="GO" id="GO:0008654">
    <property type="term" value="P:phospholipid biosynthetic process"/>
    <property type="evidence" value="ECO:0007669"/>
    <property type="project" value="UniProtKB-UniRule"/>
</dbReference>
<comment type="caution">
    <text evidence="4">The sequence shown here is derived from an EMBL/GenBank/DDBJ whole genome shotgun (WGS) entry which is preliminary data.</text>
</comment>
<feature type="active site" description="Proton acceptor" evidence="2">
    <location>
        <position position="86"/>
    </location>
</feature>
<dbReference type="UniPathway" id="UPA00085"/>
<feature type="transmembrane region" description="Helical" evidence="2">
    <location>
        <begin position="20"/>
        <end position="41"/>
    </location>
</feature>
<dbReference type="Proteomes" id="UP000217784">
    <property type="component" value="Unassembled WGS sequence"/>
</dbReference>
<keyword evidence="5" id="KW-1185">Reference proteome</keyword>
<keyword evidence="2" id="KW-0460">Magnesium</keyword>
<comment type="function">
    <text evidence="2">Catalyzes the formation of archaetidylinositol phosphate (AIP) from CDP-archaeol (CDP-ArOH or CDP-2,3-bis-(O-phytanyl)-sn-glycerol) and 1L-myo-inositol 1-phosphate (IP or 1D-myo-inositol 3-phosphate). AIP is a precursor of archaetidyl-myo-inositol (AI), an ether-type inositol phospholipid ubiquitously distributed in archaea membranes and essential for glycolipid biosynthesis in archaea.</text>
</comment>
<keyword evidence="2" id="KW-0444">Lipid biosynthesis</keyword>
<organism evidence="4 5">
    <name type="scientific">Methanobacterium bryantii</name>
    <dbReference type="NCBI Taxonomy" id="2161"/>
    <lineage>
        <taxon>Archaea</taxon>
        <taxon>Methanobacteriati</taxon>
        <taxon>Methanobacteriota</taxon>
        <taxon>Methanomada group</taxon>
        <taxon>Methanobacteria</taxon>
        <taxon>Methanobacteriales</taxon>
        <taxon>Methanobacteriaceae</taxon>
        <taxon>Methanobacterium</taxon>
    </lineage>
</organism>
<dbReference type="GO" id="GO:0016780">
    <property type="term" value="F:phosphotransferase activity, for other substituted phosphate groups"/>
    <property type="evidence" value="ECO:0007669"/>
    <property type="project" value="UniProtKB-UniRule"/>
</dbReference>
<evidence type="ECO:0000313" key="5">
    <source>
        <dbReference type="Proteomes" id="UP000217784"/>
    </source>
</evidence>
<feature type="transmembrane region" description="Helical" evidence="2">
    <location>
        <begin position="47"/>
        <end position="67"/>
    </location>
</feature>
<dbReference type="InterPro" id="IPR048254">
    <property type="entry name" value="CDP_ALCOHOL_P_TRANSF_CS"/>
</dbReference>
<keyword evidence="2" id="KW-0464">Manganese</keyword>
<dbReference type="OrthoDB" id="9904at2157"/>
<keyword evidence="2" id="KW-1003">Cell membrane</keyword>
<dbReference type="InterPro" id="IPR054868">
    <property type="entry name" value="archin_ph_syn"/>
</dbReference>
<evidence type="ECO:0000313" key="4">
    <source>
        <dbReference type="EMBL" id="PAV03488.1"/>
    </source>
</evidence>
<dbReference type="Gene3D" id="1.20.120.1760">
    <property type="match status" value="1"/>
</dbReference>
<dbReference type="GO" id="GO:0005886">
    <property type="term" value="C:plasma membrane"/>
    <property type="evidence" value="ECO:0007669"/>
    <property type="project" value="UniProtKB-SubCell"/>
</dbReference>
<protein>
    <recommendedName>
        <fullName evidence="2">Archaetidylinositol phosphate synthase</fullName>
        <shortName evidence="2">AIP synthase</shortName>
        <ecNumber evidence="2">2.7.8.39</ecNumber>
    </recommendedName>
</protein>
<dbReference type="GO" id="GO:0000287">
    <property type="term" value="F:magnesium ion binding"/>
    <property type="evidence" value="ECO:0007669"/>
    <property type="project" value="UniProtKB-UniRule"/>
</dbReference>
<keyword evidence="1 2" id="KW-0808">Transferase</keyword>